<proteinExistence type="predicted"/>
<gene>
    <name evidence="1" type="ORF">C447_01350</name>
</gene>
<dbReference type="PATRIC" id="fig|1132509.6.peg.328"/>
<name>M0M7X0_9EURY</name>
<dbReference type="AlphaFoldDB" id="M0M7X0"/>
<evidence type="ECO:0000313" key="2">
    <source>
        <dbReference type="Proteomes" id="UP000011566"/>
    </source>
</evidence>
<evidence type="ECO:0000313" key="1">
    <source>
        <dbReference type="EMBL" id="EMA41458.1"/>
    </source>
</evidence>
<comment type="caution">
    <text evidence="1">The sequence shown here is derived from an EMBL/GenBank/DDBJ whole genome shotgun (WGS) entry which is preliminary data.</text>
</comment>
<dbReference type="OrthoDB" id="210651at2157"/>
<organism evidence="1 2">
    <name type="scientific">Halococcus hamelinensis 100A6</name>
    <dbReference type="NCBI Taxonomy" id="1132509"/>
    <lineage>
        <taxon>Archaea</taxon>
        <taxon>Methanobacteriati</taxon>
        <taxon>Methanobacteriota</taxon>
        <taxon>Stenosarchaea group</taxon>
        <taxon>Halobacteria</taxon>
        <taxon>Halobacteriales</taxon>
        <taxon>Halococcaceae</taxon>
        <taxon>Halococcus</taxon>
    </lineage>
</organism>
<keyword evidence="2" id="KW-1185">Reference proteome</keyword>
<protein>
    <submittedName>
        <fullName evidence="1">Uncharacterized protein</fullName>
    </submittedName>
</protein>
<reference evidence="1 2" key="1">
    <citation type="journal article" date="2014" name="PLoS Genet.">
        <title>Phylogenetically driven sequencing of extremely halophilic archaea reveals strategies for static and dynamic osmo-response.</title>
        <authorList>
            <person name="Becker E.A."/>
            <person name="Seitzer P.M."/>
            <person name="Tritt A."/>
            <person name="Larsen D."/>
            <person name="Krusor M."/>
            <person name="Yao A.I."/>
            <person name="Wu D."/>
            <person name="Madern D."/>
            <person name="Eisen J.A."/>
            <person name="Darling A.E."/>
            <person name="Facciotti M.T."/>
        </authorList>
    </citation>
    <scope>NUCLEOTIDE SEQUENCE [LARGE SCALE GENOMIC DNA]</scope>
    <source>
        <strain evidence="1 2">100A6</strain>
    </source>
</reference>
<dbReference type="RefSeq" id="WP_007690104.1">
    <property type="nucleotide sequence ID" value="NZ_AJRK01000359.1"/>
</dbReference>
<dbReference type="EMBL" id="AOMB01000005">
    <property type="protein sequence ID" value="EMA41458.1"/>
    <property type="molecule type" value="Genomic_DNA"/>
</dbReference>
<dbReference type="Proteomes" id="UP000011566">
    <property type="component" value="Unassembled WGS sequence"/>
</dbReference>
<accession>M0M7X0</accession>
<sequence length="97" mass="10845">MLDEADRTDLENVRLRLRVLSGMHKLDAIEHADDLTDREAAEREGKSVAYGKAADHIAAVLDGEYEQAGINDLVSELPADWSLNLLRYAAYSERTDD</sequence>